<protein>
    <submittedName>
        <fullName evidence="2">Uncharacterized protein</fullName>
    </submittedName>
</protein>
<reference evidence="2 3" key="1">
    <citation type="submission" date="2013-04" db="EMBL/GenBank/DDBJ databases">
        <title>The Genome Sequence of Bacteroides massiliensis dnLKV3.</title>
        <authorList>
            <consortium name="The Broad Institute Genomics Platform"/>
            <consortium name="The Broad Institute Genome Sequencing Center for Infectious Disease"/>
            <person name="Earl A."/>
            <person name="Xavier R."/>
            <person name="Kuhn K."/>
            <person name="Stappenbeck T."/>
            <person name="Walker B."/>
            <person name="Young S."/>
            <person name="Zeng Q."/>
            <person name="Gargeya S."/>
            <person name="Fitzgerald M."/>
            <person name="Haas B."/>
            <person name="Abouelleil A."/>
            <person name="Allen A.W."/>
            <person name="Alvarado L."/>
            <person name="Arachchi H.M."/>
            <person name="Berlin A.M."/>
            <person name="Chapman S.B."/>
            <person name="Gainer-Dewar J."/>
            <person name="Goldberg J."/>
            <person name="Griggs A."/>
            <person name="Gujja S."/>
            <person name="Hansen M."/>
            <person name="Howarth C."/>
            <person name="Imamovic A."/>
            <person name="Ireland A."/>
            <person name="Larimer J."/>
            <person name="McCowan C."/>
            <person name="Murphy C."/>
            <person name="Pearson M."/>
            <person name="Poon T.W."/>
            <person name="Priest M."/>
            <person name="Roberts A."/>
            <person name="Saif S."/>
            <person name="Shea T."/>
            <person name="Sisk P."/>
            <person name="Sykes S."/>
            <person name="Wortman J."/>
            <person name="Nusbaum C."/>
            <person name="Birren B."/>
        </authorList>
    </citation>
    <scope>NUCLEOTIDE SEQUENCE [LARGE SCALE GENOMIC DNA]</scope>
    <source>
        <strain evidence="3">dnLKV3</strain>
    </source>
</reference>
<dbReference type="AlphaFoldDB" id="R9I970"/>
<keyword evidence="1" id="KW-0472">Membrane</keyword>
<accession>R9I970</accession>
<organism evidence="2 3">
    <name type="scientific">Phocaeicola sartorii</name>
    <dbReference type="NCBI Taxonomy" id="671267"/>
    <lineage>
        <taxon>Bacteria</taxon>
        <taxon>Pseudomonadati</taxon>
        <taxon>Bacteroidota</taxon>
        <taxon>Bacteroidia</taxon>
        <taxon>Bacteroidales</taxon>
        <taxon>Bacteroidaceae</taxon>
        <taxon>Phocaeicola</taxon>
    </lineage>
</organism>
<dbReference type="Proteomes" id="UP000014200">
    <property type="component" value="Unassembled WGS sequence"/>
</dbReference>
<name>R9I970_9BACT</name>
<dbReference type="HOGENOM" id="CLU_2598731_0_0_10"/>
<keyword evidence="3" id="KW-1185">Reference proteome</keyword>
<gene>
    <name evidence="2" type="ORF">C802_01343</name>
</gene>
<sequence length="79" mass="9452">MQQKYKNNAGEKKIKAFFSFRRHIFINRYILFLLQQMLPVLVVGDALQLVGNNQFHLLLDETKGKTLEDMTRLWKERAR</sequence>
<keyword evidence="1" id="KW-1133">Transmembrane helix</keyword>
<evidence type="ECO:0000313" key="3">
    <source>
        <dbReference type="Proteomes" id="UP000014200"/>
    </source>
</evidence>
<keyword evidence="1" id="KW-0812">Transmembrane</keyword>
<evidence type="ECO:0000256" key="1">
    <source>
        <dbReference type="SAM" id="Phobius"/>
    </source>
</evidence>
<comment type="caution">
    <text evidence="2">The sequence shown here is derived from an EMBL/GenBank/DDBJ whole genome shotgun (WGS) entry which is preliminary data.</text>
</comment>
<evidence type="ECO:0000313" key="2">
    <source>
        <dbReference type="EMBL" id="EOS13504.1"/>
    </source>
</evidence>
<proteinExistence type="predicted"/>
<dbReference type="EMBL" id="ASSP01000009">
    <property type="protein sequence ID" value="EOS13504.1"/>
    <property type="molecule type" value="Genomic_DNA"/>
</dbReference>
<feature type="transmembrane region" description="Helical" evidence="1">
    <location>
        <begin position="29"/>
        <end position="50"/>
    </location>
</feature>